<evidence type="ECO:0000313" key="1">
    <source>
        <dbReference type="EMBL" id="OXA37469.1"/>
    </source>
</evidence>
<keyword evidence="2" id="KW-1185">Reference proteome</keyword>
<organism evidence="1 2">
    <name type="scientific">Folsomia candida</name>
    <name type="common">Springtail</name>
    <dbReference type="NCBI Taxonomy" id="158441"/>
    <lineage>
        <taxon>Eukaryota</taxon>
        <taxon>Metazoa</taxon>
        <taxon>Ecdysozoa</taxon>
        <taxon>Arthropoda</taxon>
        <taxon>Hexapoda</taxon>
        <taxon>Collembola</taxon>
        <taxon>Entomobryomorpha</taxon>
        <taxon>Isotomoidea</taxon>
        <taxon>Isotomidae</taxon>
        <taxon>Proisotominae</taxon>
        <taxon>Folsomia</taxon>
    </lineage>
</organism>
<accession>A0A226CWW8</accession>
<sequence length="588" mass="67251">MSNFTLDGTKYYKSCNHRAYPNPKRTTRFNQASTSVVMPAIRNWLAEGGNIYNIQRSLTSCSENPEFMFLVDSGVSAKSVISTAFMSHRTPPVKLTCKLFVLNPIELDLYVFCHPCGDTPLRGVKINPLNFIEEWRSYNRNLNKIRFSSIPQSTFSTKSNTCYSHYYADVKIDNEIFPRDDDPPGIQRIYYNLILTMSDLEKYILKDGPWRQSLFIYTLKIVPTPLSSVDSFGTFLLPFDTPTWIGMVVSILAISLVVASPKLRESLASAVVGFDKALFWTCACLTGQFGGTNEILRSFTCCKPFVIITVFYFFMMGSEFYQGSLFSSLISTTPPQLPNSKEGVLNSNMEIITTGTTSGGSKVKFEHSSVVDFMIPEFLRKTENGTNLHQILTKLKSRALYVPALNKFEFGIEIADSLEFKVNGVKKKLGETFAIVDNEKHVANFLDGLRSKRTLWSRRFDELGLFHVAPIMMHRTWLFPILSEGLGRLCQSGLYHRWESFDRVSEISDYDKKLLGKRWLFRKITYKLLFQVERMEFVFEESNPVSLIALRNMRDVWLYFGMSGWMPTSRHPDILGFLDIPAILDIRL</sequence>
<dbReference type="AlphaFoldDB" id="A0A226CWW8"/>
<proteinExistence type="predicted"/>
<comment type="caution">
    <text evidence="1">The sequence shown here is derived from an EMBL/GenBank/DDBJ whole genome shotgun (WGS) entry which is preliminary data.</text>
</comment>
<evidence type="ECO:0000313" key="2">
    <source>
        <dbReference type="Proteomes" id="UP000198287"/>
    </source>
</evidence>
<name>A0A226CWW8_FOLCA</name>
<dbReference type="EMBL" id="LNIX01000056">
    <property type="protein sequence ID" value="OXA37469.1"/>
    <property type="molecule type" value="Genomic_DNA"/>
</dbReference>
<dbReference type="Proteomes" id="UP000198287">
    <property type="component" value="Unassembled WGS sequence"/>
</dbReference>
<protein>
    <submittedName>
        <fullName evidence="1">Uncharacterized protein</fullName>
    </submittedName>
</protein>
<gene>
    <name evidence="1" type="ORF">Fcan01_27729</name>
</gene>
<reference evidence="1 2" key="1">
    <citation type="submission" date="2015-12" db="EMBL/GenBank/DDBJ databases">
        <title>The genome of Folsomia candida.</title>
        <authorList>
            <person name="Faddeeva A."/>
            <person name="Derks M.F."/>
            <person name="Anvar Y."/>
            <person name="Smit S."/>
            <person name="Van Straalen N."/>
            <person name="Roelofs D."/>
        </authorList>
    </citation>
    <scope>NUCLEOTIDE SEQUENCE [LARGE SCALE GENOMIC DNA]</scope>
    <source>
        <strain evidence="1 2">VU population</strain>
        <tissue evidence="1">Whole body</tissue>
    </source>
</reference>